<dbReference type="EMBL" id="RDRB01000001">
    <property type="protein sequence ID" value="ROU03912.1"/>
    <property type="molecule type" value="Genomic_DNA"/>
</dbReference>
<keyword evidence="4 7" id="KW-0378">Hydrolase</keyword>
<evidence type="ECO:0000313" key="7">
    <source>
        <dbReference type="EMBL" id="ROU03912.1"/>
    </source>
</evidence>
<dbReference type="SMART" id="SM00849">
    <property type="entry name" value="Lactamase_B"/>
    <property type="match status" value="1"/>
</dbReference>
<keyword evidence="5" id="KW-0862">Zinc</keyword>
<comment type="similarity">
    <text evidence="2">Belongs to the metallo-beta-lactamase superfamily.</text>
</comment>
<evidence type="ECO:0000256" key="1">
    <source>
        <dbReference type="ARBA" id="ARBA00001947"/>
    </source>
</evidence>
<reference evidence="7 8" key="1">
    <citation type="submission" date="2018-10" db="EMBL/GenBank/DDBJ databases">
        <title>Histidinibacterium lentulum gen. nov., sp. nov., a marine bacterium from the culture broth of Picochlorum sp. 122.</title>
        <authorList>
            <person name="Wang G."/>
        </authorList>
    </citation>
    <scope>NUCLEOTIDE SEQUENCE [LARGE SCALE GENOMIC DNA]</scope>
    <source>
        <strain evidence="7 8">B17</strain>
    </source>
</reference>
<keyword evidence="3" id="KW-0479">Metal-binding</keyword>
<dbReference type="Proteomes" id="UP000268016">
    <property type="component" value="Unassembled WGS sequence"/>
</dbReference>
<evidence type="ECO:0000256" key="2">
    <source>
        <dbReference type="ARBA" id="ARBA00007749"/>
    </source>
</evidence>
<dbReference type="InterPro" id="IPR001279">
    <property type="entry name" value="Metallo-B-lactamas"/>
</dbReference>
<evidence type="ECO:0000259" key="6">
    <source>
        <dbReference type="SMART" id="SM00849"/>
    </source>
</evidence>
<dbReference type="AlphaFoldDB" id="A0A3N2R8V8"/>
<dbReference type="OrthoDB" id="9773738at2"/>
<evidence type="ECO:0000256" key="5">
    <source>
        <dbReference type="ARBA" id="ARBA00022833"/>
    </source>
</evidence>
<evidence type="ECO:0000256" key="4">
    <source>
        <dbReference type="ARBA" id="ARBA00022801"/>
    </source>
</evidence>
<organism evidence="7 8">
    <name type="scientific">Histidinibacterium lentulum</name>
    <dbReference type="NCBI Taxonomy" id="2480588"/>
    <lineage>
        <taxon>Bacteria</taxon>
        <taxon>Pseudomonadati</taxon>
        <taxon>Pseudomonadota</taxon>
        <taxon>Alphaproteobacteria</taxon>
        <taxon>Rhodobacterales</taxon>
        <taxon>Paracoccaceae</taxon>
        <taxon>Histidinibacterium</taxon>
    </lineage>
</organism>
<name>A0A3N2R8V8_9RHOB</name>
<gene>
    <name evidence="7" type="ORF">EAT49_00430</name>
</gene>
<protein>
    <submittedName>
        <fullName evidence="7">MBL fold metallo-hydrolase</fullName>
    </submittedName>
</protein>
<comment type="cofactor">
    <cofactor evidence="1">
        <name>Zn(2+)</name>
        <dbReference type="ChEBI" id="CHEBI:29105"/>
    </cofactor>
</comment>
<evidence type="ECO:0000313" key="8">
    <source>
        <dbReference type="Proteomes" id="UP000268016"/>
    </source>
</evidence>
<dbReference type="InterPro" id="IPR036866">
    <property type="entry name" value="RibonucZ/Hydroxyglut_hydro"/>
</dbReference>
<dbReference type="SUPFAM" id="SSF56281">
    <property type="entry name" value="Metallo-hydrolase/oxidoreductase"/>
    <property type="match status" value="1"/>
</dbReference>
<proteinExistence type="inferred from homology"/>
<accession>A0A3N2R8V8</accession>
<dbReference type="RefSeq" id="WP_123640262.1">
    <property type="nucleotide sequence ID" value="NZ_ML119081.1"/>
</dbReference>
<dbReference type="GO" id="GO:0046872">
    <property type="term" value="F:metal ion binding"/>
    <property type="evidence" value="ECO:0007669"/>
    <property type="project" value="UniProtKB-KW"/>
</dbReference>
<dbReference type="PANTHER" id="PTHR42978">
    <property type="entry name" value="QUORUM-QUENCHING LACTONASE YTNP-RELATED-RELATED"/>
    <property type="match status" value="1"/>
</dbReference>
<sequence length="254" mass="27162">MRLSFHVHARIPVPERLVLAGGRGRVDLAVRFGVLERPGRAPVLIDAGWPDRAPRESAALRIYRALLRPRIDEGRAPLAVLDGRAPAAVILSHLHADHVGAVRGLSGVPVHGPARALAHARHHPWRALRHGLMAELLPDAVEDLEGNQPLPFGLGRGRDVLGDGSVLSLPLPGHAEGHSGLLFPAFDPPVLYAADVQWVWPAIAEDRPPRGPARAIYADARAAMESLARVRAFAAAGGRVVLCHDPAPVPDFTA</sequence>
<evidence type="ECO:0000256" key="3">
    <source>
        <dbReference type="ARBA" id="ARBA00022723"/>
    </source>
</evidence>
<dbReference type="GO" id="GO:0016787">
    <property type="term" value="F:hydrolase activity"/>
    <property type="evidence" value="ECO:0007669"/>
    <property type="project" value="UniProtKB-KW"/>
</dbReference>
<dbReference type="InterPro" id="IPR051013">
    <property type="entry name" value="MBL_superfamily_lactonases"/>
</dbReference>
<dbReference type="Gene3D" id="3.60.15.10">
    <property type="entry name" value="Ribonuclease Z/Hydroxyacylglutathione hydrolase-like"/>
    <property type="match status" value="1"/>
</dbReference>
<feature type="domain" description="Metallo-beta-lactamase" evidence="6">
    <location>
        <begin position="29"/>
        <end position="244"/>
    </location>
</feature>
<dbReference type="PANTHER" id="PTHR42978:SF2">
    <property type="entry name" value="102 KBASES UNSTABLE REGION: FROM 1 TO 119443"/>
    <property type="match status" value="1"/>
</dbReference>
<comment type="caution">
    <text evidence="7">The sequence shown here is derived from an EMBL/GenBank/DDBJ whole genome shotgun (WGS) entry which is preliminary data.</text>
</comment>
<keyword evidence="8" id="KW-1185">Reference proteome</keyword>
<dbReference type="Pfam" id="PF00753">
    <property type="entry name" value="Lactamase_B"/>
    <property type="match status" value="1"/>
</dbReference>